<evidence type="ECO:0000259" key="8">
    <source>
        <dbReference type="Pfam" id="PF25881"/>
    </source>
</evidence>
<keyword evidence="5 6" id="KW-0175">Coiled coil</keyword>
<evidence type="ECO:0000256" key="2">
    <source>
        <dbReference type="ARBA" id="ARBA00010602"/>
    </source>
</evidence>
<dbReference type="Gene3D" id="2.40.30.170">
    <property type="match status" value="1"/>
</dbReference>
<evidence type="ECO:0000256" key="4">
    <source>
        <dbReference type="ARBA" id="ARBA00022764"/>
    </source>
</evidence>
<dbReference type="InterPro" id="IPR059052">
    <property type="entry name" value="HH_YbhG-like"/>
</dbReference>
<dbReference type="Gene3D" id="2.40.50.100">
    <property type="match status" value="1"/>
</dbReference>
<dbReference type="Pfam" id="PF25954">
    <property type="entry name" value="Beta-barrel_RND_2"/>
    <property type="match status" value="1"/>
</dbReference>
<evidence type="ECO:0000259" key="9">
    <source>
        <dbReference type="Pfam" id="PF25954"/>
    </source>
</evidence>
<organism evidence="10 11">
    <name type="scientific">Methylomarinum roseum</name>
    <dbReference type="NCBI Taxonomy" id="3067653"/>
    <lineage>
        <taxon>Bacteria</taxon>
        <taxon>Pseudomonadati</taxon>
        <taxon>Pseudomonadota</taxon>
        <taxon>Gammaproteobacteria</taxon>
        <taxon>Methylococcales</taxon>
        <taxon>Methylococcaceae</taxon>
        <taxon>Methylomarinum</taxon>
    </lineage>
</organism>
<evidence type="ECO:0000256" key="7">
    <source>
        <dbReference type="SAM" id="SignalP"/>
    </source>
</evidence>
<proteinExistence type="inferred from homology"/>
<dbReference type="EMBL" id="CP157743">
    <property type="protein sequence ID" value="XBS20965.1"/>
    <property type="molecule type" value="Genomic_DNA"/>
</dbReference>
<protein>
    <submittedName>
        <fullName evidence="10">Efflux RND transporter periplasmic adaptor subunit</fullName>
    </submittedName>
</protein>
<dbReference type="InterPro" id="IPR058792">
    <property type="entry name" value="Beta-barrel_RND_2"/>
</dbReference>
<feature type="signal peptide" evidence="7">
    <location>
        <begin position="1"/>
        <end position="19"/>
    </location>
</feature>
<name>A0AAU7NVA1_9GAMM</name>
<comment type="similarity">
    <text evidence="2">Belongs to the UPF0194 family.</text>
</comment>
<comment type="subcellular location">
    <subcellularLocation>
        <location evidence="1">Periplasm</location>
    </subcellularLocation>
</comment>
<dbReference type="PANTHER" id="PTHR32347">
    <property type="entry name" value="EFFLUX SYSTEM COMPONENT YKNX-RELATED"/>
    <property type="match status" value="1"/>
</dbReference>
<dbReference type="Proteomes" id="UP001225378">
    <property type="component" value="Chromosome"/>
</dbReference>
<evidence type="ECO:0000256" key="6">
    <source>
        <dbReference type="SAM" id="Coils"/>
    </source>
</evidence>
<keyword evidence="3 7" id="KW-0732">Signal</keyword>
<dbReference type="PANTHER" id="PTHR32347:SF29">
    <property type="entry name" value="UPF0194 MEMBRANE PROTEIN YBHG"/>
    <property type="match status" value="1"/>
</dbReference>
<dbReference type="InterPro" id="IPR050465">
    <property type="entry name" value="UPF0194_transport"/>
</dbReference>
<dbReference type="Pfam" id="PF25881">
    <property type="entry name" value="HH_YBHG"/>
    <property type="match status" value="1"/>
</dbReference>
<feature type="domain" description="YbhG-like alpha-helical hairpin" evidence="8">
    <location>
        <begin position="78"/>
        <end position="198"/>
    </location>
</feature>
<gene>
    <name evidence="10" type="ORF">Q9L42_002250</name>
</gene>
<keyword evidence="11" id="KW-1185">Reference proteome</keyword>
<reference evidence="10 11" key="1">
    <citation type="journal article" date="2024" name="Microbiology">
        <title>Methylomarinum rosea sp. nov., a novel halophilic methanotrophic bacterium from the hypersaline Lake Elton.</title>
        <authorList>
            <person name="Suleimanov R.Z."/>
            <person name="Oshkin I.Y."/>
            <person name="Danilova O.V."/>
            <person name="Suzina N.E."/>
            <person name="Dedysh S.N."/>
        </authorList>
    </citation>
    <scope>NUCLEOTIDE SEQUENCE [LARGE SCALE GENOMIC DNA]</scope>
    <source>
        <strain evidence="10 11">Ch1-1</strain>
    </source>
</reference>
<sequence>MKKKKLIAPAMLFISAVLAGWFYRHSGQPDPDRLTLYGNIDIRQVNLSFHDPEHIEQIVVQEGERVKQGQLLAIQDLQRFQYAIDSAAARLAQQQQVMNRLLNGSRPEEIAKARADVKAAEAEVDFAGKELKRLQTLSRKKLASIEAADRARSELDSAREKLQALRELHALTVIGPRQEDIEAARASLRVEQTALKLAKKIWQDAHLYAPDDGVIQNRMLEPGDMADAQTPVFTLALTDPVWARVYASETDLGKLRPGMVAEIRSDSFPDQAYQGWVGYISPTAEFTPKAVETVELRTSLVYQVRVYACNPKHQLRLGMPVTVSIKLIQPDVTGRQHCTGA</sequence>
<dbReference type="GO" id="GO:0042597">
    <property type="term" value="C:periplasmic space"/>
    <property type="evidence" value="ECO:0007669"/>
    <property type="project" value="UniProtKB-SubCell"/>
</dbReference>
<dbReference type="AlphaFoldDB" id="A0AAU7NVA1"/>
<feature type="coiled-coil region" evidence="6">
    <location>
        <begin position="110"/>
        <end position="168"/>
    </location>
</feature>
<accession>A0AAU7NVA1</accession>
<dbReference type="KEGG" id="mech:Q9L42_002250"/>
<evidence type="ECO:0000313" key="10">
    <source>
        <dbReference type="EMBL" id="XBS20965.1"/>
    </source>
</evidence>
<evidence type="ECO:0000256" key="1">
    <source>
        <dbReference type="ARBA" id="ARBA00004418"/>
    </source>
</evidence>
<keyword evidence="4" id="KW-0574">Periplasm</keyword>
<dbReference type="RefSeq" id="WP_349431815.1">
    <property type="nucleotide sequence ID" value="NZ_CP157743.1"/>
</dbReference>
<dbReference type="SUPFAM" id="SSF111369">
    <property type="entry name" value="HlyD-like secretion proteins"/>
    <property type="match status" value="2"/>
</dbReference>
<feature type="chain" id="PRO_5043975168" evidence="7">
    <location>
        <begin position="20"/>
        <end position="341"/>
    </location>
</feature>
<feature type="domain" description="CusB-like beta-barrel" evidence="9">
    <location>
        <begin position="240"/>
        <end position="325"/>
    </location>
</feature>
<evidence type="ECO:0000313" key="11">
    <source>
        <dbReference type="Proteomes" id="UP001225378"/>
    </source>
</evidence>
<evidence type="ECO:0000256" key="5">
    <source>
        <dbReference type="ARBA" id="ARBA00023054"/>
    </source>
</evidence>
<dbReference type="Gene3D" id="1.10.287.470">
    <property type="entry name" value="Helix hairpin bin"/>
    <property type="match status" value="1"/>
</dbReference>
<evidence type="ECO:0000256" key="3">
    <source>
        <dbReference type="ARBA" id="ARBA00022729"/>
    </source>
</evidence>